<dbReference type="InterPro" id="IPR036388">
    <property type="entry name" value="WH-like_DNA-bd_sf"/>
</dbReference>
<dbReference type="RefSeq" id="WP_146569455.1">
    <property type="nucleotide sequence ID" value="NZ_CP042306.1"/>
</dbReference>
<dbReference type="OrthoDB" id="9814495at2"/>
<feature type="domain" description="HTH luxR-type" evidence="6">
    <location>
        <begin position="3"/>
        <end position="68"/>
    </location>
</feature>
<reference evidence="7 8" key="1">
    <citation type="submission" date="2019-07" db="EMBL/GenBank/DDBJ databases">
        <title>Full genome sequence of Sphingomonas sp. 4R-6-7(HKS19).</title>
        <authorList>
            <person name="Im W.-T."/>
        </authorList>
    </citation>
    <scope>NUCLEOTIDE SEQUENCE [LARGE SCALE GENOMIC DNA]</scope>
    <source>
        <strain evidence="7 8">HKS19</strain>
    </source>
</reference>
<keyword evidence="5" id="KW-0472">Membrane</keyword>
<protein>
    <submittedName>
        <fullName evidence="7">Helix-turn-helix transcriptional regulator</fullName>
    </submittedName>
</protein>
<accession>A0A5B8LE74</accession>
<evidence type="ECO:0000256" key="4">
    <source>
        <dbReference type="SAM" id="MobiDB-lite"/>
    </source>
</evidence>
<keyword evidence="5" id="KW-0812">Transmembrane</keyword>
<feature type="region of interest" description="Disordered" evidence="4">
    <location>
        <begin position="103"/>
        <end position="123"/>
    </location>
</feature>
<evidence type="ECO:0000259" key="6">
    <source>
        <dbReference type="PROSITE" id="PS50043"/>
    </source>
</evidence>
<name>A0A5B8LE74_9SPHN</name>
<dbReference type="InterPro" id="IPR000792">
    <property type="entry name" value="Tscrpt_reg_LuxR_C"/>
</dbReference>
<dbReference type="PANTHER" id="PTHR44688">
    <property type="entry name" value="DNA-BINDING TRANSCRIPTIONAL ACTIVATOR DEVR_DOSR"/>
    <property type="match status" value="1"/>
</dbReference>
<sequence length="168" mass="17763">MGDSRLVSSLSAQQLRCLRLVGQGKTTPEIAHELGIAEGTVNNHIVAGITKLGASTRRQAGYAVLTYEAQTPSEILTSEILPVAQSTNLDRSPSVTVVEHQPGRAARLERAPDADQGETATGTTTHPLKTIALIASLVVALLIVILALKPLAESARDIANLIQPNRPH</sequence>
<evidence type="ECO:0000313" key="8">
    <source>
        <dbReference type="Proteomes" id="UP000315673"/>
    </source>
</evidence>
<dbReference type="PRINTS" id="PR00038">
    <property type="entry name" value="HTHLUXR"/>
</dbReference>
<dbReference type="SMART" id="SM00421">
    <property type="entry name" value="HTH_LUXR"/>
    <property type="match status" value="1"/>
</dbReference>
<dbReference type="InterPro" id="IPR016032">
    <property type="entry name" value="Sig_transdc_resp-reg_C-effctor"/>
</dbReference>
<evidence type="ECO:0000256" key="3">
    <source>
        <dbReference type="ARBA" id="ARBA00023163"/>
    </source>
</evidence>
<evidence type="ECO:0000256" key="2">
    <source>
        <dbReference type="ARBA" id="ARBA00023125"/>
    </source>
</evidence>
<dbReference type="SUPFAM" id="SSF46894">
    <property type="entry name" value="C-terminal effector domain of the bipartite response regulators"/>
    <property type="match status" value="1"/>
</dbReference>
<dbReference type="Pfam" id="PF00196">
    <property type="entry name" value="GerE"/>
    <property type="match status" value="1"/>
</dbReference>
<dbReference type="Gene3D" id="1.10.10.10">
    <property type="entry name" value="Winged helix-like DNA-binding domain superfamily/Winged helix DNA-binding domain"/>
    <property type="match status" value="1"/>
</dbReference>
<dbReference type="Proteomes" id="UP000315673">
    <property type="component" value="Chromosome"/>
</dbReference>
<keyword evidence="2" id="KW-0238">DNA-binding</keyword>
<keyword evidence="5" id="KW-1133">Transmembrane helix</keyword>
<dbReference type="CDD" id="cd06170">
    <property type="entry name" value="LuxR_C_like"/>
    <property type="match status" value="1"/>
</dbReference>
<feature type="transmembrane region" description="Helical" evidence="5">
    <location>
        <begin position="130"/>
        <end position="148"/>
    </location>
</feature>
<dbReference type="PROSITE" id="PS50043">
    <property type="entry name" value="HTH_LUXR_2"/>
    <property type="match status" value="1"/>
</dbReference>
<dbReference type="PANTHER" id="PTHR44688:SF16">
    <property type="entry name" value="DNA-BINDING TRANSCRIPTIONAL ACTIVATOR DEVR_DOSR"/>
    <property type="match status" value="1"/>
</dbReference>
<dbReference type="AlphaFoldDB" id="A0A5B8LE74"/>
<keyword evidence="3" id="KW-0804">Transcription</keyword>
<evidence type="ECO:0000256" key="5">
    <source>
        <dbReference type="SAM" id="Phobius"/>
    </source>
</evidence>
<evidence type="ECO:0000313" key="7">
    <source>
        <dbReference type="EMBL" id="QDZ06371.1"/>
    </source>
</evidence>
<dbReference type="GO" id="GO:0003677">
    <property type="term" value="F:DNA binding"/>
    <property type="evidence" value="ECO:0007669"/>
    <property type="project" value="UniProtKB-KW"/>
</dbReference>
<gene>
    <name evidence="7" type="ORF">FPZ24_01870</name>
</gene>
<dbReference type="EMBL" id="CP042306">
    <property type="protein sequence ID" value="QDZ06371.1"/>
    <property type="molecule type" value="Genomic_DNA"/>
</dbReference>
<evidence type="ECO:0000256" key="1">
    <source>
        <dbReference type="ARBA" id="ARBA00023015"/>
    </source>
</evidence>
<dbReference type="GO" id="GO:0006355">
    <property type="term" value="P:regulation of DNA-templated transcription"/>
    <property type="evidence" value="ECO:0007669"/>
    <property type="project" value="InterPro"/>
</dbReference>
<proteinExistence type="predicted"/>
<keyword evidence="1" id="KW-0805">Transcription regulation</keyword>
<dbReference type="KEGG" id="spai:FPZ24_01870"/>
<organism evidence="7 8">
    <name type="scientific">Sphingomonas panacisoli</name>
    <dbReference type="NCBI Taxonomy" id="1813879"/>
    <lineage>
        <taxon>Bacteria</taxon>
        <taxon>Pseudomonadati</taxon>
        <taxon>Pseudomonadota</taxon>
        <taxon>Alphaproteobacteria</taxon>
        <taxon>Sphingomonadales</taxon>
        <taxon>Sphingomonadaceae</taxon>
        <taxon>Sphingomonas</taxon>
    </lineage>
</organism>
<keyword evidence="8" id="KW-1185">Reference proteome</keyword>